<sequence length="1102" mass="123773">MQLYKCITFFPLKTNVASFIPTVYSKVCQYWLDILLVVIFASSAGWASFKGGLLINPYILSYNSEDIWFGADVARVLWNMALRTSNHFRTEVHPLFSLIAYPPVQLLNKLGIEQITAARIIIASVASLWLSSVFVLLRLMGCRRFDATLFSVLAATSAAAVFWFVIPETFSFGSVSLLLALCFTVVAQSRKFSSLCYIGVSAMTLSVTTTNWMAGLVITIVNHPWKRALQITVNALCLVILLWSLEHAIFPTAKFFLGDTEEQNYILQNTSGGPLHIIQAFVAHTMIMPSITADHHTNHSWPGMVVQLSPPGSGSVWGSVGVVLWTALLALGLWSFFSLKQHLKFRIVLGLTLLGQLALHLVYGEETFLYAIHLIVFFIPLVALSTLTRWRPLALILAGMLALSAGVNNGLQFDKAIKFVDSIAPNRDKVLGQMQLRPNDPWSRGTGHVVLAYPGSLEPNKAYHEPGGSFSPSVGSFGVSFWVNDAQGNIKTTSDSIRESEINQQFQWNDGQQIPGILTKTPYYQTLWSSTKPGFWLLNLKSESATNTTLNMVIRSVGPAGGPIRSLDWNGQRLLINNRWSLTLNSPPTHVYLGEERQSGWKSDRPTITNWQDENGWGYARLELANGNDWNLVIQDTSLQPTTNVKFPVSAKASLKLNLPDQQFAASLNAQVAHIMMGLVEQQTRPGEPTNYPLTWQRHAAYQIVALARAGQLDVAKQLSTYLAENDFFGGFGPEADAPGLGIWALSEVATRLNQPDYDKWSWDHIRRKTEFILKMMSTDTPIHQQLNGKVLEEQEKDPDIALVAEPPRNGLIIGRVDNQRPLLYVNAISYRGLLDAASLADRLQQPADAKRWRDAAAILQQAWGKTFKFQTKPRKCGKRCYYTPESENDRTFINSLWPTQIAASNQDILLQRMETRWMKLRDAQGGFRENPTQTYFDIAEAHQWLFLNQSDSEAQRRNAERLWKTLQWFWNHQASTGLYTWWEGDGEVNTSHRWEDIRGWVKPIHVTPHYWSAAEMLLMQLDMLAYTDIQASQPTVVIGAGIPTKWLHQPMSVEGLPIPNGQLDWIWDGNQMNVKITGGQVNVKLGSVFPPTTPLKVDYVK</sequence>
<feature type="transmembrane region" description="Helical" evidence="1">
    <location>
        <begin position="195"/>
        <end position="221"/>
    </location>
</feature>
<feature type="transmembrane region" description="Helical" evidence="1">
    <location>
        <begin position="227"/>
        <end position="245"/>
    </location>
</feature>
<feature type="transmembrane region" description="Helical" evidence="1">
    <location>
        <begin position="393"/>
        <end position="411"/>
    </location>
</feature>
<evidence type="ECO:0000313" key="2">
    <source>
        <dbReference type="EMBL" id="MDR9894707.1"/>
    </source>
</evidence>
<organism evidence="2 3">
    <name type="scientific">Aetokthonos hydrillicola Thurmond2011</name>
    <dbReference type="NCBI Taxonomy" id="2712845"/>
    <lineage>
        <taxon>Bacteria</taxon>
        <taxon>Bacillati</taxon>
        <taxon>Cyanobacteriota</taxon>
        <taxon>Cyanophyceae</taxon>
        <taxon>Nostocales</taxon>
        <taxon>Hapalosiphonaceae</taxon>
        <taxon>Aetokthonos</taxon>
    </lineage>
</organism>
<feature type="transmembrane region" description="Helical" evidence="1">
    <location>
        <begin position="368"/>
        <end position="387"/>
    </location>
</feature>
<gene>
    <name evidence="2" type="ORF">G7B40_009010</name>
</gene>
<feature type="transmembrane region" description="Helical" evidence="1">
    <location>
        <begin position="30"/>
        <end position="49"/>
    </location>
</feature>
<dbReference type="InterPro" id="IPR008928">
    <property type="entry name" value="6-hairpin_glycosidase_sf"/>
</dbReference>
<protein>
    <submittedName>
        <fullName evidence="2">Uncharacterized protein</fullName>
    </submittedName>
</protein>
<dbReference type="GO" id="GO:0005975">
    <property type="term" value="P:carbohydrate metabolic process"/>
    <property type="evidence" value="ECO:0007669"/>
    <property type="project" value="InterPro"/>
</dbReference>
<evidence type="ECO:0000256" key="1">
    <source>
        <dbReference type="SAM" id="Phobius"/>
    </source>
</evidence>
<dbReference type="Gene3D" id="1.50.10.10">
    <property type="match status" value="1"/>
</dbReference>
<feature type="transmembrane region" description="Helical" evidence="1">
    <location>
        <begin position="116"/>
        <end position="137"/>
    </location>
</feature>
<proteinExistence type="predicted"/>
<feature type="transmembrane region" description="Helical" evidence="1">
    <location>
        <begin position="343"/>
        <end position="363"/>
    </location>
</feature>
<accession>A0AAP5M8G5</accession>
<dbReference type="InterPro" id="IPR012341">
    <property type="entry name" value="6hp_glycosidase-like_sf"/>
</dbReference>
<evidence type="ECO:0000313" key="3">
    <source>
        <dbReference type="Proteomes" id="UP000667802"/>
    </source>
</evidence>
<feature type="transmembrane region" description="Helical" evidence="1">
    <location>
        <begin position="172"/>
        <end position="188"/>
    </location>
</feature>
<dbReference type="EMBL" id="JAALHA020000003">
    <property type="protein sequence ID" value="MDR9894707.1"/>
    <property type="molecule type" value="Genomic_DNA"/>
</dbReference>
<dbReference type="SUPFAM" id="SSF48208">
    <property type="entry name" value="Six-hairpin glycosidases"/>
    <property type="match status" value="1"/>
</dbReference>
<keyword evidence="1" id="KW-0812">Transmembrane</keyword>
<feature type="transmembrane region" description="Helical" evidence="1">
    <location>
        <begin position="316"/>
        <end position="337"/>
    </location>
</feature>
<keyword evidence="3" id="KW-1185">Reference proteome</keyword>
<name>A0AAP5M8G5_9CYAN</name>
<dbReference type="Proteomes" id="UP000667802">
    <property type="component" value="Unassembled WGS sequence"/>
</dbReference>
<dbReference type="RefSeq" id="WP_208339767.1">
    <property type="nucleotide sequence ID" value="NZ_CAWQFN010000563.1"/>
</dbReference>
<feature type="transmembrane region" description="Helical" evidence="1">
    <location>
        <begin position="149"/>
        <end position="166"/>
    </location>
</feature>
<reference evidence="3" key="1">
    <citation type="journal article" date="2021" name="Science">
        <title>Hunting the eagle killer: A cyanobacterial neurotoxin causes vacuolar myelinopathy.</title>
        <authorList>
            <person name="Breinlinger S."/>
            <person name="Phillips T.J."/>
            <person name="Haram B.N."/>
            <person name="Mares J."/>
            <person name="Martinez Yerena J.A."/>
            <person name="Hrouzek P."/>
            <person name="Sobotka R."/>
            <person name="Henderson W.M."/>
            <person name="Schmieder P."/>
            <person name="Williams S.M."/>
            <person name="Lauderdale J.D."/>
            <person name="Wilde H.D."/>
            <person name="Gerrin W."/>
            <person name="Kust A."/>
            <person name="Washington J.W."/>
            <person name="Wagner C."/>
            <person name="Geier B."/>
            <person name="Liebeke M."/>
            <person name="Enke H."/>
            <person name="Niedermeyer T.H.J."/>
            <person name="Wilde S.B."/>
        </authorList>
    </citation>
    <scope>NUCLEOTIDE SEQUENCE [LARGE SCALE GENOMIC DNA]</scope>
    <source>
        <strain evidence="3">Thurmond2011</strain>
    </source>
</reference>
<keyword evidence="1" id="KW-1133">Transmembrane helix</keyword>
<keyword evidence="1" id="KW-0472">Membrane</keyword>
<dbReference type="AlphaFoldDB" id="A0AAP5M8G5"/>
<comment type="caution">
    <text evidence="2">The sequence shown here is derived from an EMBL/GenBank/DDBJ whole genome shotgun (WGS) entry which is preliminary data.</text>
</comment>